<reference evidence="8 9" key="1">
    <citation type="submission" date="2020-08" db="EMBL/GenBank/DDBJ databases">
        <title>Genomic Encyclopedia of Type Strains, Phase IV (KMG-IV): sequencing the most valuable type-strain genomes for metagenomic binning, comparative biology and taxonomic classification.</title>
        <authorList>
            <person name="Goeker M."/>
        </authorList>
    </citation>
    <scope>NUCLEOTIDE SEQUENCE [LARGE SCALE GENOMIC DNA]</scope>
    <source>
        <strain evidence="8 9">DSM 29781</strain>
    </source>
</reference>
<dbReference type="Gene3D" id="3.40.140.10">
    <property type="entry name" value="Cytidine Deaminase, domain 2"/>
    <property type="match status" value="1"/>
</dbReference>
<keyword evidence="5" id="KW-0482">Metalloprotease</keyword>
<dbReference type="InterPro" id="IPR037518">
    <property type="entry name" value="MPN"/>
</dbReference>
<keyword evidence="4" id="KW-0862">Zinc</keyword>
<dbReference type="PANTHER" id="PTHR30471">
    <property type="entry name" value="DNA REPAIR PROTEIN RADC"/>
    <property type="match status" value="1"/>
</dbReference>
<evidence type="ECO:0000256" key="5">
    <source>
        <dbReference type="ARBA" id="ARBA00023049"/>
    </source>
</evidence>
<accession>A0A7W8M8C1</accession>
<dbReference type="InterPro" id="IPR010994">
    <property type="entry name" value="RuvA_2-like"/>
</dbReference>
<comment type="similarity">
    <text evidence="6">Belongs to the UPF0758 family.</text>
</comment>
<dbReference type="EMBL" id="JACHGB010000002">
    <property type="protein sequence ID" value="MBB5270854.1"/>
    <property type="molecule type" value="Genomic_DNA"/>
</dbReference>
<dbReference type="Proteomes" id="UP000532440">
    <property type="component" value="Unassembled WGS sequence"/>
</dbReference>
<comment type="caution">
    <text evidence="8">The sequence shown here is derived from an EMBL/GenBank/DDBJ whole genome shotgun (WGS) entry which is preliminary data.</text>
</comment>
<evidence type="ECO:0000313" key="9">
    <source>
        <dbReference type="Proteomes" id="UP000532440"/>
    </source>
</evidence>
<evidence type="ECO:0000256" key="3">
    <source>
        <dbReference type="ARBA" id="ARBA00022801"/>
    </source>
</evidence>
<dbReference type="SUPFAM" id="SSF102712">
    <property type="entry name" value="JAB1/MPN domain"/>
    <property type="match status" value="1"/>
</dbReference>
<keyword evidence="2" id="KW-0479">Metal-binding</keyword>
<dbReference type="AlphaFoldDB" id="A0A7W8M8C1"/>
<dbReference type="RefSeq" id="WP_183964610.1">
    <property type="nucleotide sequence ID" value="NZ_BAABEW010000010.1"/>
</dbReference>
<name>A0A7W8M8C1_9BURK</name>
<dbReference type="PANTHER" id="PTHR30471:SF3">
    <property type="entry name" value="UPF0758 PROTEIN YEES-RELATED"/>
    <property type="match status" value="1"/>
</dbReference>
<proteinExistence type="inferred from homology"/>
<dbReference type="Pfam" id="PF20582">
    <property type="entry name" value="UPF0758_N"/>
    <property type="match status" value="1"/>
</dbReference>
<dbReference type="InterPro" id="IPR046778">
    <property type="entry name" value="UPF0758_N"/>
</dbReference>
<dbReference type="GO" id="GO:0008237">
    <property type="term" value="F:metallopeptidase activity"/>
    <property type="evidence" value="ECO:0007669"/>
    <property type="project" value="UniProtKB-KW"/>
</dbReference>
<dbReference type="Pfam" id="PF04002">
    <property type="entry name" value="RadC"/>
    <property type="match status" value="1"/>
</dbReference>
<gene>
    <name evidence="8" type="ORF">HNQ70_000858</name>
</gene>
<dbReference type="InterPro" id="IPR020891">
    <property type="entry name" value="UPF0758_CS"/>
</dbReference>
<evidence type="ECO:0000256" key="1">
    <source>
        <dbReference type="ARBA" id="ARBA00022670"/>
    </source>
</evidence>
<evidence type="ECO:0000256" key="2">
    <source>
        <dbReference type="ARBA" id="ARBA00022723"/>
    </source>
</evidence>
<dbReference type="NCBIfam" id="NF000642">
    <property type="entry name" value="PRK00024.1"/>
    <property type="match status" value="1"/>
</dbReference>
<keyword evidence="9" id="KW-1185">Reference proteome</keyword>
<dbReference type="InterPro" id="IPR025657">
    <property type="entry name" value="RadC_JAB"/>
</dbReference>
<evidence type="ECO:0000259" key="7">
    <source>
        <dbReference type="PROSITE" id="PS50249"/>
    </source>
</evidence>
<evidence type="ECO:0000256" key="4">
    <source>
        <dbReference type="ARBA" id="ARBA00022833"/>
    </source>
</evidence>
<evidence type="ECO:0000313" key="8">
    <source>
        <dbReference type="EMBL" id="MBB5270854.1"/>
    </source>
</evidence>
<dbReference type="GO" id="GO:0006508">
    <property type="term" value="P:proteolysis"/>
    <property type="evidence" value="ECO:0007669"/>
    <property type="project" value="UniProtKB-KW"/>
</dbReference>
<keyword evidence="1" id="KW-0645">Protease</keyword>
<dbReference type="GO" id="GO:0046872">
    <property type="term" value="F:metal ion binding"/>
    <property type="evidence" value="ECO:0007669"/>
    <property type="project" value="UniProtKB-KW"/>
</dbReference>
<dbReference type="PROSITE" id="PS50249">
    <property type="entry name" value="MPN"/>
    <property type="match status" value="1"/>
</dbReference>
<evidence type="ECO:0000256" key="6">
    <source>
        <dbReference type="RuleBase" id="RU003797"/>
    </source>
</evidence>
<dbReference type="PROSITE" id="PS01302">
    <property type="entry name" value="UPF0758"/>
    <property type="match status" value="1"/>
</dbReference>
<sequence>MTIARWPASRQPRERLLAHGPEALADAEVLAVLLRTGVPGTDAVTLAGAVLAHFGGLQPLLAADQDAFCGRHGLGPARWATLQAARELVRRSTLEELRQADSLESPAQVRQFLTLWLRDRPAESFVGIFVDTRNRVIAALELFRGTLSQTAVYPREVARQALRLNAAAVIFAHNHPSGVAEPSAADRLLTAALKTALSQIDVTVLDHLIVAGNQCLSFAERGLL</sequence>
<keyword evidence="3" id="KW-0378">Hydrolase</keyword>
<protein>
    <submittedName>
        <fullName evidence="8">DNA repair protein RadC</fullName>
    </submittedName>
</protein>
<organism evidence="8 9">
    <name type="scientific">Quisquiliibacterium transsilvanicum</name>
    <dbReference type="NCBI Taxonomy" id="1549638"/>
    <lineage>
        <taxon>Bacteria</taxon>
        <taxon>Pseudomonadati</taxon>
        <taxon>Pseudomonadota</taxon>
        <taxon>Betaproteobacteria</taxon>
        <taxon>Burkholderiales</taxon>
        <taxon>Burkholderiaceae</taxon>
        <taxon>Quisquiliibacterium</taxon>
    </lineage>
</organism>
<dbReference type="SUPFAM" id="SSF47781">
    <property type="entry name" value="RuvA domain 2-like"/>
    <property type="match status" value="1"/>
</dbReference>
<dbReference type="CDD" id="cd08071">
    <property type="entry name" value="MPN_DUF2466"/>
    <property type="match status" value="1"/>
</dbReference>
<dbReference type="NCBIfam" id="TIGR00608">
    <property type="entry name" value="radc"/>
    <property type="match status" value="1"/>
</dbReference>
<feature type="domain" description="MPN" evidence="7">
    <location>
        <begin position="102"/>
        <end position="224"/>
    </location>
</feature>
<dbReference type="InterPro" id="IPR001405">
    <property type="entry name" value="UPF0758"/>
</dbReference>